<evidence type="ECO:0000313" key="1">
    <source>
        <dbReference type="EMBL" id="RRA94697.1"/>
    </source>
</evidence>
<dbReference type="AlphaFoldDB" id="A0A3P1B0N9"/>
<organism evidence="1 2">
    <name type="scientific">Paenimyroides viscosum</name>
    <dbReference type="NCBI Taxonomy" id="2488729"/>
    <lineage>
        <taxon>Bacteria</taxon>
        <taxon>Pseudomonadati</taxon>
        <taxon>Bacteroidota</taxon>
        <taxon>Flavobacteriia</taxon>
        <taxon>Flavobacteriales</taxon>
        <taxon>Flavobacteriaceae</taxon>
        <taxon>Paenimyroides</taxon>
    </lineage>
</organism>
<protein>
    <submittedName>
        <fullName evidence="1">Uncharacterized protein</fullName>
    </submittedName>
</protein>
<comment type="caution">
    <text evidence="1">The sequence shown here is derived from an EMBL/GenBank/DDBJ whole genome shotgun (WGS) entry which is preliminary data.</text>
</comment>
<name>A0A3P1B0N9_9FLAO</name>
<keyword evidence="2" id="KW-1185">Reference proteome</keyword>
<reference evidence="1 2" key="1">
    <citation type="submission" date="2018-11" db="EMBL/GenBank/DDBJ databases">
        <title>Flavobacterium sp. nov., YIM 102796 draft genome.</title>
        <authorList>
            <person name="Li G."/>
            <person name="Jiang Y."/>
        </authorList>
    </citation>
    <scope>NUCLEOTIDE SEQUENCE [LARGE SCALE GENOMIC DNA]</scope>
    <source>
        <strain evidence="1 2">YIM 102796</strain>
    </source>
</reference>
<proteinExistence type="predicted"/>
<dbReference type="Proteomes" id="UP000268372">
    <property type="component" value="Unassembled WGS sequence"/>
</dbReference>
<dbReference type="OrthoDB" id="1447177at2"/>
<gene>
    <name evidence="1" type="ORF">EG242_08445</name>
</gene>
<accession>A0A3P1B0N9</accession>
<dbReference type="RefSeq" id="WP_124899455.1">
    <property type="nucleotide sequence ID" value="NZ_RQTJ01000015.1"/>
</dbReference>
<sequence>MKKIMLFLLLVFLFNSCEKECVPHEYNRSLMTDASKEYLDVTKRNVSFLNQNQEEVVISFEQGDISIKKFDAGDDEGCGYFTVESGEQLFNFGNYRGKFEIGQSSLSISISNYVSYNFNVLDSNGKEFNDVTESLELNGFTFTNVLVLPNINTDENSIWDINKIIYSKNNGIEFILFRDGKWLKQIK</sequence>
<evidence type="ECO:0000313" key="2">
    <source>
        <dbReference type="Proteomes" id="UP000268372"/>
    </source>
</evidence>
<dbReference type="EMBL" id="RQTJ01000015">
    <property type="protein sequence ID" value="RRA94697.1"/>
    <property type="molecule type" value="Genomic_DNA"/>
</dbReference>